<dbReference type="AlphaFoldDB" id="A0AAD7WLT4"/>
<sequence>MLVDSVLVSVFPGDLAALGNINSLHSLMGAGPLLLPPLQAPALAMPLIQGQAGGLNPLACLLNNLQVNMGPALAMGGDKLMGMHETASPAPQDDISAGQLAQDPVPNPAHALGPQHQREGAPGGLLDPYSSFMDTIYNSFLQVSGKSPEALLGQVGGGVHSPLPSSYPGDPPTPPAQKSGPPSLSPRRACSLRNPELSHLSMEAAQSPARGTPKLSDESSSTPPPSKPGDTEGRSEPPAPPAFPEEAKTDCLAACPYSNGLLSEGEGHAQPQAYHGPVEGVNGTGEDRMGPQDSQEGRGPTVRTGAARRGRKRKQELPRGSDGSRGMDAAVTEDPRATMVLQKPERSVKSKRRRVFR</sequence>
<dbReference type="EMBL" id="JAINUG010000074">
    <property type="protein sequence ID" value="KAJ8400769.1"/>
    <property type="molecule type" value="Genomic_DNA"/>
</dbReference>
<dbReference type="GO" id="GO:0005634">
    <property type="term" value="C:nucleus"/>
    <property type="evidence" value="ECO:0007669"/>
    <property type="project" value="TreeGrafter"/>
</dbReference>
<feature type="region of interest" description="Disordered" evidence="1">
    <location>
        <begin position="202"/>
        <end position="357"/>
    </location>
</feature>
<reference evidence="2" key="1">
    <citation type="journal article" date="2023" name="Science">
        <title>Genome structures resolve the early diversification of teleost fishes.</title>
        <authorList>
            <person name="Parey E."/>
            <person name="Louis A."/>
            <person name="Montfort J."/>
            <person name="Bouchez O."/>
            <person name="Roques C."/>
            <person name="Iampietro C."/>
            <person name="Lluch J."/>
            <person name="Castinel A."/>
            <person name="Donnadieu C."/>
            <person name="Desvignes T."/>
            <person name="Floi Bucao C."/>
            <person name="Jouanno E."/>
            <person name="Wen M."/>
            <person name="Mejri S."/>
            <person name="Dirks R."/>
            <person name="Jansen H."/>
            <person name="Henkel C."/>
            <person name="Chen W.J."/>
            <person name="Zahm M."/>
            <person name="Cabau C."/>
            <person name="Klopp C."/>
            <person name="Thompson A.W."/>
            <person name="Robinson-Rechavi M."/>
            <person name="Braasch I."/>
            <person name="Lecointre G."/>
            <person name="Bobe J."/>
            <person name="Postlethwait J.H."/>
            <person name="Berthelot C."/>
            <person name="Roest Crollius H."/>
            <person name="Guiguen Y."/>
        </authorList>
    </citation>
    <scope>NUCLEOTIDE SEQUENCE</scope>
    <source>
        <strain evidence="2">NC1722</strain>
    </source>
</reference>
<dbReference type="PANTHER" id="PTHR16112">
    <property type="entry name" value="METHYL-CPG BINDING PROTEIN, DROSOPHILA"/>
    <property type="match status" value="1"/>
</dbReference>
<dbReference type="PANTHER" id="PTHR16112:SF17">
    <property type="entry name" value="METHYL-CPG-BINDING DOMAIN PROTEIN 6"/>
    <property type="match status" value="1"/>
</dbReference>
<dbReference type="GO" id="GO:0003682">
    <property type="term" value="F:chromatin binding"/>
    <property type="evidence" value="ECO:0007669"/>
    <property type="project" value="TreeGrafter"/>
</dbReference>
<feature type="region of interest" description="Disordered" evidence="1">
    <location>
        <begin position="152"/>
        <end position="190"/>
    </location>
</feature>
<accession>A0AAD7WLT4</accession>
<protein>
    <submittedName>
        <fullName evidence="2">Uncharacterized protein</fullName>
    </submittedName>
</protein>
<organism evidence="2 3">
    <name type="scientific">Aldrovandia affinis</name>
    <dbReference type="NCBI Taxonomy" id="143900"/>
    <lineage>
        <taxon>Eukaryota</taxon>
        <taxon>Metazoa</taxon>
        <taxon>Chordata</taxon>
        <taxon>Craniata</taxon>
        <taxon>Vertebrata</taxon>
        <taxon>Euteleostomi</taxon>
        <taxon>Actinopterygii</taxon>
        <taxon>Neopterygii</taxon>
        <taxon>Teleostei</taxon>
        <taxon>Notacanthiformes</taxon>
        <taxon>Halosauridae</taxon>
        <taxon>Aldrovandia</taxon>
    </lineage>
</organism>
<feature type="region of interest" description="Disordered" evidence="1">
    <location>
        <begin position="84"/>
        <end position="127"/>
    </location>
</feature>
<name>A0AAD7WLT4_9TELE</name>
<evidence type="ECO:0000256" key="1">
    <source>
        <dbReference type="SAM" id="MobiDB-lite"/>
    </source>
</evidence>
<comment type="caution">
    <text evidence="2">The sequence shown here is derived from an EMBL/GenBank/DDBJ whole genome shotgun (WGS) entry which is preliminary data.</text>
</comment>
<dbReference type="Proteomes" id="UP001221898">
    <property type="component" value="Unassembled WGS sequence"/>
</dbReference>
<evidence type="ECO:0000313" key="3">
    <source>
        <dbReference type="Proteomes" id="UP001221898"/>
    </source>
</evidence>
<gene>
    <name evidence="2" type="ORF">AAFF_G00391230</name>
</gene>
<proteinExistence type="predicted"/>
<evidence type="ECO:0000313" key="2">
    <source>
        <dbReference type="EMBL" id="KAJ8400769.1"/>
    </source>
</evidence>
<dbReference type="GO" id="GO:0010369">
    <property type="term" value="C:chromocenter"/>
    <property type="evidence" value="ECO:0007669"/>
    <property type="project" value="TreeGrafter"/>
</dbReference>
<keyword evidence="3" id="KW-1185">Reference proteome</keyword>